<name>A0A271IY12_9BACT</name>
<feature type="transmembrane region" description="Helical" evidence="7">
    <location>
        <begin position="313"/>
        <end position="334"/>
    </location>
</feature>
<feature type="transmembrane region" description="Helical" evidence="7">
    <location>
        <begin position="401"/>
        <end position="419"/>
    </location>
</feature>
<comment type="subcellular location">
    <subcellularLocation>
        <location evidence="1">Membrane</location>
        <topology evidence="1">Multi-pass membrane protein</topology>
    </subcellularLocation>
</comment>
<feature type="transmembrane region" description="Helical" evidence="7">
    <location>
        <begin position="156"/>
        <end position="175"/>
    </location>
</feature>
<accession>A0A271IY12</accession>
<dbReference type="GO" id="GO:0005886">
    <property type="term" value="C:plasma membrane"/>
    <property type="evidence" value="ECO:0007669"/>
    <property type="project" value="TreeGrafter"/>
</dbReference>
<feature type="transmembrane region" description="Helical" evidence="7">
    <location>
        <begin position="182"/>
        <end position="204"/>
    </location>
</feature>
<dbReference type="InterPro" id="IPR001734">
    <property type="entry name" value="Na/solute_symporter"/>
</dbReference>
<evidence type="ECO:0000256" key="2">
    <source>
        <dbReference type="ARBA" id="ARBA00006434"/>
    </source>
</evidence>
<gene>
    <name evidence="8" type="ORF">BSZ37_02600</name>
</gene>
<evidence type="ECO:0000256" key="1">
    <source>
        <dbReference type="ARBA" id="ARBA00004141"/>
    </source>
</evidence>
<evidence type="ECO:0000256" key="4">
    <source>
        <dbReference type="ARBA" id="ARBA00022989"/>
    </source>
</evidence>
<dbReference type="Pfam" id="PF00474">
    <property type="entry name" value="SSF"/>
    <property type="match status" value="1"/>
</dbReference>
<organism evidence="8 9">
    <name type="scientific">Rubrivirga marina</name>
    <dbReference type="NCBI Taxonomy" id="1196024"/>
    <lineage>
        <taxon>Bacteria</taxon>
        <taxon>Pseudomonadati</taxon>
        <taxon>Rhodothermota</taxon>
        <taxon>Rhodothermia</taxon>
        <taxon>Rhodothermales</taxon>
        <taxon>Rubricoccaceae</taxon>
        <taxon>Rubrivirga</taxon>
    </lineage>
</organism>
<evidence type="ECO:0000313" key="9">
    <source>
        <dbReference type="Proteomes" id="UP000216339"/>
    </source>
</evidence>
<reference evidence="8 9" key="1">
    <citation type="submission" date="2016-11" db="EMBL/GenBank/DDBJ databases">
        <title>Study of marine rhodopsin-containing bacteria.</title>
        <authorList>
            <person name="Yoshizawa S."/>
            <person name="Kumagai Y."/>
            <person name="Kogure K."/>
        </authorList>
    </citation>
    <scope>NUCLEOTIDE SEQUENCE [LARGE SCALE GENOMIC DNA]</scope>
    <source>
        <strain evidence="8 9">SAORIC-28</strain>
    </source>
</reference>
<dbReference type="OrthoDB" id="9814523at2"/>
<dbReference type="PANTHER" id="PTHR11819">
    <property type="entry name" value="SOLUTE CARRIER FAMILY 5"/>
    <property type="match status" value="1"/>
</dbReference>
<feature type="transmembrane region" description="Helical" evidence="7">
    <location>
        <begin position="49"/>
        <end position="72"/>
    </location>
</feature>
<dbReference type="Proteomes" id="UP000216339">
    <property type="component" value="Unassembled WGS sequence"/>
</dbReference>
<dbReference type="AlphaFoldDB" id="A0A271IY12"/>
<sequence length="529" mass="57359">MPEFTLTTLDIAVVLAYGVVIFGIGLYFSRHTDDGEDYFLAGRSLTWGLIGISLVASNLSSSSMIGMASAAYGGIGLSVYNYEWMAALVLVVFVLFFLPFYLKSGIYTMPEFLEKRFDGRSRTYFSAISIFLSVIVDTAAALYAGALVVQLLYPDFPLWGSMTILALVAGAYTIAGGLKAVVYTDAIQGTLLLVGAAAVSFMAWQRSGGWDAVVAVTPEEKLSLIQPLSSPDMPWLGLITGVFLLGFYFWTTNQFMVQRVLGAKNLDHGRWGALFGGLLKLPILFLMVMPGTFGRVLYPEGMVANPDQIFPTLLFDLLPAGFRALVLTAMVAAIMSSVDSTLNAASTLVTMDFVKKYRPSTSPQALARIGRIVTAICMVVAIVWSPIITRADTLWDYLQSTLAYVAPPAIALFVLGVFWKRANGHGALAGLVAGHTASVIFLVLSITDVLRFNFLYLAPILLLISMAAMVIVSLRTAPPPAEKTEGLMWTPAFFRAETEELKGVPAWKNYRVQSAVLVGLTAVVVGLFW</sequence>
<evidence type="ECO:0000256" key="5">
    <source>
        <dbReference type="ARBA" id="ARBA00023136"/>
    </source>
</evidence>
<keyword evidence="3 7" id="KW-0812">Transmembrane</keyword>
<evidence type="ECO:0000256" key="7">
    <source>
        <dbReference type="SAM" id="Phobius"/>
    </source>
</evidence>
<protein>
    <submittedName>
        <fullName evidence="8">Sodium transporter</fullName>
    </submittedName>
</protein>
<evidence type="ECO:0000256" key="3">
    <source>
        <dbReference type="ARBA" id="ARBA00022692"/>
    </source>
</evidence>
<dbReference type="PROSITE" id="PS50283">
    <property type="entry name" value="NA_SOLUT_SYMP_3"/>
    <property type="match status" value="1"/>
</dbReference>
<feature type="transmembrane region" description="Helical" evidence="7">
    <location>
        <begin position="426"/>
        <end position="447"/>
    </location>
</feature>
<keyword evidence="9" id="KW-1185">Reference proteome</keyword>
<dbReference type="EMBL" id="MQWD01000001">
    <property type="protein sequence ID" value="PAP75409.1"/>
    <property type="molecule type" value="Genomic_DNA"/>
</dbReference>
<comment type="similarity">
    <text evidence="2 6">Belongs to the sodium:solute symporter (SSF) (TC 2.A.21) family.</text>
</comment>
<dbReference type="RefSeq" id="WP_095509043.1">
    <property type="nucleotide sequence ID" value="NZ_MQWD01000001.1"/>
</dbReference>
<dbReference type="CDD" id="cd10329">
    <property type="entry name" value="SLC5sbd_SGLT1-like"/>
    <property type="match status" value="1"/>
</dbReference>
<feature type="transmembrane region" description="Helical" evidence="7">
    <location>
        <begin position="6"/>
        <end position="28"/>
    </location>
</feature>
<proteinExistence type="inferred from homology"/>
<dbReference type="PANTHER" id="PTHR11819:SF195">
    <property type="entry name" value="SODIUM_GLUCOSE COTRANSPORTER 4"/>
    <property type="match status" value="1"/>
</dbReference>
<feature type="transmembrane region" description="Helical" evidence="7">
    <location>
        <begin position="365"/>
        <end position="389"/>
    </location>
</feature>
<evidence type="ECO:0000256" key="6">
    <source>
        <dbReference type="RuleBase" id="RU362091"/>
    </source>
</evidence>
<keyword evidence="4 7" id="KW-1133">Transmembrane helix</keyword>
<feature type="transmembrane region" description="Helical" evidence="7">
    <location>
        <begin position="271"/>
        <end position="293"/>
    </location>
</feature>
<comment type="caution">
    <text evidence="8">The sequence shown here is derived from an EMBL/GenBank/DDBJ whole genome shotgun (WGS) entry which is preliminary data.</text>
</comment>
<feature type="transmembrane region" description="Helical" evidence="7">
    <location>
        <begin position="453"/>
        <end position="474"/>
    </location>
</feature>
<keyword evidence="5 7" id="KW-0472">Membrane</keyword>
<dbReference type="GO" id="GO:0005412">
    <property type="term" value="F:D-glucose:sodium symporter activity"/>
    <property type="evidence" value="ECO:0007669"/>
    <property type="project" value="TreeGrafter"/>
</dbReference>
<evidence type="ECO:0000313" key="8">
    <source>
        <dbReference type="EMBL" id="PAP75409.1"/>
    </source>
</evidence>
<feature type="transmembrane region" description="Helical" evidence="7">
    <location>
        <begin position="233"/>
        <end position="250"/>
    </location>
</feature>
<feature type="transmembrane region" description="Helical" evidence="7">
    <location>
        <begin position="123"/>
        <end position="144"/>
    </location>
</feature>
<dbReference type="Gene3D" id="1.20.1730.10">
    <property type="entry name" value="Sodium/glucose cotransporter"/>
    <property type="match status" value="1"/>
</dbReference>
<dbReference type="NCBIfam" id="TIGR00813">
    <property type="entry name" value="sss"/>
    <property type="match status" value="1"/>
</dbReference>
<feature type="transmembrane region" description="Helical" evidence="7">
    <location>
        <begin position="84"/>
        <end position="102"/>
    </location>
</feature>
<dbReference type="InterPro" id="IPR038377">
    <property type="entry name" value="Na/Glc_symporter_sf"/>
</dbReference>